<gene>
    <name evidence="1" type="ORF">AsAng_0032640</name>
</gene>
<sequence length="53" mass="5837">MLKLFKNDLNTCDPTIAAIGSAAIFSPVASSYETKNELCPITTSFDLENQQHF</sequence>
<dbReference type="KEGG" id="aup:AsAng_0032640"/>
<reference evidence="1" key="1">
    <citation type="submission" date="2022-09" db="EMBL/GenBank/DDBJ databases">
        <title>Aureispira anguillicida sp. nov., isolated from Leptocephalus of Japanese eel Anguilla japonica.</title>
        <authorList>
            <person name="Yuasa K."/>
            <person name="Mekata T."/>
            <person name="Ikunari K."/>
        </authorList>
    </citation>
    <scope>NUCLEOTIDE SEQUENCE</scope>
    <source>
        <strain evidence="1">EL160426</strain>
    </source>
</reference>
<protein>
    <submittedName>
        <fullName evidence="1">Uncharacterized protein</fullName>
    </submittedName>
</protein>
<organism evidence="1 2">
    <name type="scientific">Aureispira anguillae</name>
    <dbReference type="NCBI Taxonomy" id="2864201"/>
    <lineage>
        <taxon>Bacteria</taxon>
        <taxon>Pseudomonadati</taxon>
        <taxon>Bacteroidota</taxon>
        <taxon>Saprospiria</taxon>
        <taxon>Saprospirales</taxon>
        <taxon>Saprospiraceae</taxon>
        <taxon>Aureispira</taxon>
    </lineage>
</organism>
<keyword evidence="2" id="KW-1185">Reference proteome</keyword>
<name>A0A915YGG4_9BACT</name>
<dbReference type="EMBL" id="AP026867">
    <property type="protein sequence ID" value="BDS12541.1"/>
    <property type="molecule type" value="Genomic_DNA"/>
</dbReference>
<dbReference type="Proteomes" id="UP001060919">
    <property type="component" value="Chromosome"/>
</dbReference>
<evidence type="ECO:0000313" key="1">
    <source>
        <dbReference type="EMBL" id="BDS12541.1"/>
    </source>
</evidence>
<proteinExistence type="predicted"/>
<accession>A0A915YGG4</accession>
<evidence type="ECO:0000313" key="2">
    <source>
        <dbReference type="Proteomes" id="UP001060919"/>
    </source>
</evidence>
<dbReference type="AlphaFoldDB" id="A0A915YGG4"/>